<reference evidence="1 2" key="1">
    <citation type="journal article" date="2018" name="Nat. Genet.">
        <title>The Rosa genome provides new insights in the design of modern roses.</title>
        <authorList>
            <person name="Bendahmane M."/>
        </authorList>
    </citation>
    <scope>NUCLEOTIDE SEQUENCE [LARGE SCALE GENOMIC DNA]</scope>
    <source>
        <strain evidence="2">cv. Old Blush</strain>
    </source>
</reference>
<accession>A0A2P6QNI5</accession>
<sequence>MRWVWSFFFRRSSRGFFLKLGLELVLITCCRRIELCLLLIIGALYIGSLQSTQKVTESEYN</sequence>
<name>A0A2P6QNI5_ROSCH</name>
<dbReference type="Gramene" id="PRQ35734">
    <property type="protein sequence ID" value="PRQ35734"/>
    <property type="gene ID" value="RchiOBHm_Chr5g0083191"/>
</dbReference>
<gene>
    <name evidence="1" type="ORF">RchiOBHm_Chr5g0083191</name>
</gene>
<evidence type="ECO:0000313" key="1">
    <source>
        <dbReference type="EMBL" id="PRQ35734.1"/>
    </source>
</evidence>
<dbReference type="AlphaFoldDB" id="A0A2P6QNI5"/>
<evidence type="ECO:0000313" key="2">
    <source>
        <dbReference type="Proteomes" id="UP000238479"/>
    </source>
</evidence>
<proteinExistence type="predicted"/>
<keyword evidence="2" id="KW-1185">Reference proteome</keyword>
<dbReference type="Proteomes" id="UP000238479">
    <property type="component" value="Chromosome 5"/>
</dbReference>
<organism evidence="1 2">
    <name type="scientific">Rosa chinensis</name>
    <name type="common">China rose</name>
    <dbReference type="NCBI Taxonomy" id="74649"/>
    <lineage>
        <taxon>Eukaryota</taxon>
        <taxon>Viridiplantae</taxon>
        <taxon>Streptophyta</taxon>
        <taxon>Embryophyta</taxon>
        <taxon>Tracheophyta</taxon>
        <taxon>Spermatophyta</taxon>
        <taxon>Magnoliopsida</taxon>
        <taxon>eudicotyledons</taxon>
        <taxon>Gunneridae</taxon>
        <taxon>Pentapetalae</taxon>
        <taxon>rosids</taxon>
        <taxon>fabids</taxon>
        <taxon>Rosales</taxon>
        <taxon>Rosaceae</taxon>
        <taxon>Rosoideae</taxon>
        <taxon>Rosoideae incertae sedis</taxon>
        <taxon>Rosa</taxon>
    </lineage>
</organism>
<dbReference type="EMBL" id="PDCK01000043">
    <property type="protein sequence ID" value="PRQ35734.1"/>
    <property type="molecule type" value="Genomic_DNA"/>
</dbReference>
<comment type="caution">
    <text evidence="1">The sequence shown here is derived from an EMBL/GenBank/DDBJ whole genome shotgun (WGS) entry which is preliminary data.</text>
</comment>
<protein>
    <submittedName>
        <fullName evidence="1">Uncharacterized protein</fullName>
    </submittedName>
</protein>